<proteinExistence type="predicted"/>
<dbReference type="EMBL" id="AP023326">
    <property type="protein sequence ID" value="BCI66921.1"/>
    <property type="molecule type" value="Genomic_DNA"/>
</dbReference>
<sequence>MYIDLSSDLVSTRFSAALGLITPTAATSSTTNEAITSFNASGAATILDVSSTSSSAVYDYDGPIVLIPEGDRYVPDNPGDVIDGRPASKVPGAITVNGNLETDLSSSSSTITLYTASGTAALSSQSTSSLAMLSDTNTENSEEALIAKLFSTPMDNTVKDRTDLGVKGQT</sequence>
<gene>
    <name evidence="1" type="ORF">AAJCM20276_15450</name>
</gene>
<dbReference type="Proteomes" id="UP000515220">
    <property type="component" value="Chromosome"/>
</dbReference>
<evidence type="ECO:0000313" key="1">
    <source>
        <dbReference type="EMBL" id="BCI66921.1"/>
    </source>
</evidence>
<evidence type="ECO:0000313" key="2">
    <source>
        <dbReference type="Proteomes" id="UP000515220"/>
    </source>
</evidence>
<protein>
    <submittedName>
        <fullName evidence="1">Uncharacterized protein</fullName>
    </submittedName>
</protein>
<organism evidence="1 2">
    <name type="scientific">Acetobacter aceti</name>
    <dbReference type="NCBI Taxonomy" id="435"/>
    <lineage>
        <taxon>Bacteria</taxon>
        <taxon>Pseudomonadati</taxon>
        <taxon>Pseudomonadota</taxon>
        <taxon>Alphaproteobacteria</taxon>
        <taxon>Acetobacterales</taxon>
        <taxon>Acetobacteraceae</taxon>
        <taxon>Acetobacter</taxon>
        <taxon>Acetobacter subgen. Acetobacter</taxon>
    </lineage>
</organism>
<accession>A0A6S6PJT4</accession>
<dbReference type="AlphaFoldDB" id="A0A6S6PJT4"/>
<name>A0A6S6PJT4_ACEAC</name>
<reference evidence="1 2" key="1">
    <citation type="submission" date="2020-07" db="EMBL/GenBank/DDBJ databases">
        <title>Complete Genome Sequence of an acetic acid bacterium, Acetobacter aceti JCM20276.</title>
        <authorList>
            <person name="Hirose Y."/>
            <person name="Mihara H."/>
        </authorList>
    </citation>
    <scope>NUCLEOTIDE SEQUENCE [LARGE SCALE GENOMIC DNA]</scope>
    <source>
        <strain evidence="1 2">JCM20276</strain>
    </source>
</reference>